<gene>
    <name evidence="3" type="ORF">Zmor_004375</name>
</gene>
<evidence type="ECO:0000256" key="1">
    <source>
        <dbReference type="ARBA" id="ARBA00012418"/>
    </source>
</evidence>
<organism evidence="3 4">
    <name type="scientific">Zophobas morio</name>
    <dbReference type="NCBI Taxonomy" id="2755281"/>
    <lineage>
        <taxon>Eukaryota</taxon>
        <taxon>Metazoa</taxon>
        <taxon>Ecdysozoa</taxon>
        <taxon>Arthropoda</taxon>
        <taxon>Hexapoda</taxon>
        <taxon>Insecta</taxon>
        <taxon>Pterygota</taxon>
        <taxon>Neoptera</taxon>
        <taxon>Endopterygota</taxon>
        <taxon>Coleoptera</taxon>
        <taxon>Polyphaga</taxon>
        <taxon>Cucujiformia</taxon>
        <taxon>Tenebrionidae</taxon>
        <taxon>Zophobas</taxon>
    </lineage>
</organism>
<dbReference type="Gene3D" id="1.10.1790.20">
    <property type="match status" value="1"/>
</dbReference>
<dbReference type="EC" id="2.7.7.6" evidence="1"/>
<dbReference type="InterPro" id="IPR007081">
    <property type="entry name" value="RNA_pol_Rpb1_5"/>
</dbReference>
<protein>
    <recommendedName>
        <fullName evidence="1">DNA-directed RNA polymerase</fullName>
        <ecNumber evidence="1">2.7.7.6</ecNumber>
    </recommendedName>
</protein>
<proteinExistence type="predicted"/>
<dbReference type="AlphaFoldDB" id="A0AA38HKG8"/>
<keyword evidence="4" id="KW-1185">Reference proteome</keyword>
<dbReference type="Proteomes" id="UP001168821">
    <property type="component" value="Unassembled WGS sequence"/>
</dbReference>
<sequence>MPGQKLTEGSINIKSLLDVAGPKDVQNYILKEVQKVYRLQGIEIADKYIEIIVKQMLSKVLIIDSGDTTLLPGEVVSVKEYRKQVGASIASGKKPPLAKNVIFGIKKAPLESDS</sequence>
<dbReference type="GO" id="GO:0003899">
    <property type="term" value="F:DNA-directed RNA polymerase activity"/>
    <property type="evidence" value="ECO:0007669"/>
    <property type="project" value="UniProtKB-EC"/>
</dbReference>
<dbReference type="GO" id="GO:0006351">
    <property type="term" value="P:DNA-templated transcription"/>
    <property type="evidence" value="ECO:0007669"/>
    <property type="project" value="InterPro"/>
</dbReference>
<evidence type="ECO:0000313" key="3">
    <source>
        <dbReference type="EMBL" id="KAJ3623643.1"/>
    </source>
</evidence>
<name>A0AA38HKG8_9CUCU</name>
<evidence type="ECO:0000313" key="4">
    <source>
        <dbReference type="Proteomes" id="UP001168821"/>
    </source>
</evidence>
<dbReference type="Pfam" id="PF04998">
    <property type="entry name" value="RNA_pol_Rpb1_5"/>
    <property type="match status" value="1"/>
</dbReference>
<evidence type="ECO:0000259" key="2">
    <source>
        <dbReference type="Pfam" id="PF04998"/>
    </source>
</evidence>
<dbReference type="GO" id="GO:0003677">
    <property type="term" value="F:DNA binding"/>
    <property type="evidence" value="ECO:0007669"/>
    <property type="project" value="InterPro"/>
</dbReference>
<comment type="caution">
    <text evidence="3">The sequence shown here is derived from an EMBL/GenBank/DDBJ whole genome shotgun (WGS) entry which is preliminary data.</text>
</comment>
<dbReference type="SUPFAM" id="SSF64484">
    <property type="entry name" value="beta and beta-prime subunits of DNA dependent RNA-polymerase"/>
    <property type="match status" value="1"/>
</dbReference>
<accession>A0AA38HKG8</accession>
<dbReference type="EMBL" id="JALNTZ010001705">
    <property type="protein sequence ID" value="KAJ3623643.1"/>
    <property type="molecule type" value="Genomic_DNA"/>
</dbReference>
<feature type="domain" description="RNA polymerase Rpb1" evidence="2">
    <location>
        <begin position="12"/>
        <end position="107"/>
    </location>
</feature>
<reference evidence="3" key="1">
    <citation type="journal article" date="2023" name="G3 (Bethesda)">
        <title>Whole genome assemblies of Zophobas morio and Tenebrio molitor.</title>
        <authorList>
            <person name="Kaur S."/>
            <person name="Stinson S.A."/>
            <person name="diCenzo G.C."/>
        </authorList>
    </citation>
    <scope>NUCLEOTIDE SEQUENCE</scope>
    <source>
        <strain evidence="3">QUZm001</strain>
    </source>
</reference>